<sequence length="591" mass="65788">MPPRRKDYRVEPSPEPLVGNPGALVVNIVDAEGKLERSFDFSVFTERPAMAAELALAFRHHYAVKQPANRINAYSAIKLWLAFVAEHDPSIMAVRDVETNTLHAYIVWLGTKPWSKGTRYSRWSMVKQLIAWLGRNRPDLVNPELEIPFNAFPRKNADARQRTALSRDEMERVLAAARAEITEAWGQFEEGRAALARTDRAAIAAEPDLARLDLDNLGVMLAVIDDRFGGVPPKAIDMLRKGAVLWRLQNAIVHKGGIAAVAARLFALPETIVAYMIAIGAQTYANPDALRLLQRDCMSEHVLLDGRVIVRWHKGRSSREQRRSFLKDKTFSVPTLIDQVLALTERLVPHAQPRERTSLFLTGMVSASRAIGVIPHYMATKLTRRFVARHGLVDDAGRPLDLTLAMLRATGLTLAHERLGHDILKTQALANHATPDTTQRYVDRPRVRRAQAAAIGRLQARFVEMVRASEEPSVAHEQIIIASHATAAGFSCRDPFAGVAENQRKGEMCTAWLGCFTCPNAVIPLDEDVLVRLLSTRAALTAARGAMASERWRQLYAPKLEILEHDILPRFPEMMRAAVAGIPLALLPPIE</sequence>
<evidence type="ECO:0008006" key="4">
    <source>
        <dbReference type="Google" id="ProtNLM"/>
    </source>
</evidence>
<dbReference type="InterPro" id="IPR011010">
    <property type="entry name" value="DNA_brk_join_enz"/>
</dbReference>
<keyword evidence="1" id="KW-0233">DNA recombination</keyword>
<proteinExistence type="predicted"/>
<dbReference type="OrthoDB" id="7804209at2"/>
<dbReference type="SUPFAM" id="SSF56349">
    <property type="entry name" value="DNA breaking-rejoining enzymes"/>
    <property type="match status" value="1"/>
</dbReference>
<gene>
    <name evidence="2" type="ORF">AQZ52_17460</name>
</gene>
<keyword evidence="3" id="KW-1185">Reference proteome</keyword>
<dbReference type="GO" id="GO:0006310">
    <property type="term" value="P:DNA recombination"/>
    <property type="evidence" value="ECO:0007669"/>
    <property type="project" value="UniProtKB-KW"/>
</dbReference>
<dbReference type="AlphaFoldDB" id="A0A117USE2"/>
<dbReference type="Proteomes" id="UP000058012">
    <property type="component" value="Unassembled WGS sequence"/>
</dbReference>
<comment type="caution">
    <text evidence="2">The sequence shown here is derived from an EMBL/GenBank/DDBJ whole genome shotgun (WGS) entry which is preliminary data.</text>
</comment>
<protein>
    <recommendedName>
        <fullName evidence="4">Site-specific integrase</fullName>
    </recommendedName>
</protein>
<name>A0A117USE2_9SPHN</name>
<reference evidence="2 3" key="1">
    <citation type="submission" date="2015-10" db="EMBL/GenBank/DDBJ databases">
        <title>Draft genome sequence of Novosphingobium fuchskuhlense DSM 25065 isolated from a surface water sample of the southwest basin of Lake Grosse Fuchskuhle.</title>
        <authorList>
            <person name="Ruckert C."/>
            <person name="Winkler A."/>
            <person name="Glaeser J."/>
            <person name="Grossart H.-P."/>
            <person name="Kalinowski J."/>
            <person name="Glaeser S."/>
        </authorList>
    </citation>
    <scope>NUCLEOTIDE SEQUENCE [LARGE SCALE GENOMIC DNA]</scope>
    <source>
        <strain evidence="2 3">FNE08-7</strain>
    </source>
</reference>
<evidence type="ECO:0000313" key="3">
    <source>
        <dbReference type="Proteomes" id="UP000058012"/>
    </source>
</evidence>
<dbReference type="GO" id="GO:0015074">
    <property type="term" value="P:DNA integration"/>
    <property type="evidence" value="ECO:0007669"/>
    <property type="project" value="InterPro"/>
</dbReference>
<evidence type="ECO:0000313" key="2">
    <source>
        <dbReference type="EMBL" id="KUR69974.1"/>
    </source>
</evidence>
<dbReference type="GO" id="GO:0003677">
    <property type="term" value="F:DNA binding"/>
    <property type="evidence" value="ECO:0007669"/>
    <property type="project" value="InterPro"/>
</dbReference>
<dbReference type="Gene3D" id="1.10.443.10">
    <property type="entry name" value="Intergrase catalytic core"/>
    <property type="match status" value="1"/>
</dbReference>
<dbReference type="STRING" id="1117702.AQZ52_17460"/>
<evidence type="ECO:0000256" key="1">
    <source>
        <dbReference type="ARBA" id="ARBA00023172"/>
    </source>
</evidence>
<dbReference type="EMBL" id="LLZS01000010">
    <property type="protein sequence ID" value="KUR69974.1"/>
    <property type="molecule type" value="Genomic_DNA"/>
</dbReference>
<organism evidence="2 3">
    <name type="scientific">Novosphingobium fuchskuhlense</name>
    <dbReference type="NCBI Taxonomy" id="1117702"/>
    <lineage>
        <taxon>Bacteria</taxon>
        <taxon>Pseudomonadati</taxon>
        <taxon>Pseudomonadota</taxon>
        <taxon>Alphaproteobacteria</taxon>
        <taxon>Sphingomonadales</taxon>
        <taxon>Sphingomonadaceae</taxon>
        <taxon>Novosphingobium</taxon>
    </lineage>
</organism>
<dbReference type="InterPro" id="IPR013762">
    <property type="entry name" value="Integrase-like_cat_sf"/>
</dbReference>
<accession>A0A117USE2</accession>